<dbReference type="Proteomes" id="UP000242414">
    <property type="component" value="Unassembled WGS sequence"/>
</dbReference>
<dbReference type="InterPro" id="IPR026055">
    <property type="entry name" value="FAR"/>
</dbReference>
<dbReference type="EMBL" id="KV921858">
    <property type="protein sequence ID" value="ORE11303.1"/>
    <property type="molecule type" value="Genomic_DNA"/>
</dbReference>
<dbReference type="VEuPathDB" id="FungiDB:BCV72DRAFT_115398"/>
<dbReference type="OrthoDB" id="429813at2759"/>
<keyword evidence="1" id="KW-0560">Oxidoreductase</keyword>
<comment type="function">
    <text evidence="1">Catalyzes the reduction of fatty acyl-CoA to fatty alcohols.</text>
</comment>
<keyword evidence="1" id="KW-0443">Lipid metabolism</keyword>
<dbReference type="GO" id="GO:0080019">
    <property type="term" value="F:alcohol-forming very long-chain fatty acyl-CoA reductase activity"/>
    <property type="evidence" value="ECO:0007669"/>
    <property type="project" value="InterPro"/>
</dbReference>
<dbReference type="SUPFAM" id="SSF51735">
    <property type="entry name" value="NAD(P)-binding Rossmann-fold domains"/>
    <property type="match status" value="1"/>
</dbReference>
<dbReference type="GO" id="GO:0035336">
    <property type="term" value="P:long-chain fatty-acyl-CoA metabolic process"/>
    <property type="evidence" value="ECO:0007669"/>
    <property type="project" value="TreeGrafter"/>
</dbReference>
<comment type="similarity">
    <text evidence="1">Belongs to the fatty acyl-CoA reductase family.</text>
</comment>
<proteinExistence type="inferred from homology"/>
<keyword evidence="1" id="KW-0444">Lipid biosynthesis</keyword>
<reference evidence="3" key="1">
    <citation type="journal article" date="2016" name="Proc. Natl. Acad. Sci. U.S.A.">
        <title>Lipid metabolic changes in an early divergent fungus govern the establishment of a mutualistic symbiosis with endobacteria.</title>
        <authorList>
            <person name="Lastovetsky O.A."/>
            <person name="Gaspar M.L."/>
            <person name="Mondo S.J."/>
            <person name="LaButti K.M."/>
            <person name="Sandor L."/>
            <person name="Grigoriev I.V."/>
            <person name="Henry S.A."/>
            <person name="Pawlowska T.E."/>
        </authorList>
    </citation>
    <scope>NUCLEOTIDE SEQUENCE [LARGE SCALE GENOMIC DNA]</scope>
    <source>
        <strain evidence="3">ATCC 52814</strain>
    </source>
</reference>
<organism evidence="3">
    <name type="scientific">Rhizopus microsporus var. microsporus</name>
    <dbReference type="NCBI Taxonomy" id="86635"/>
    <lineage>
        <taxon>Eukaryota</taxon>
        <taxon>Fungi</taxon>
        <taxon>Fungi incertae sedis</taxon>
        <taxon>Mucoromycota</taxon>
        <taxon>Mucoromycotina</taxon>
        <taxon>Mucoromycetes</taxon>
        <taxon>Mucorales</taxon>
        <taxon>Mucorineae</taxon>
        <taxon>Rhizopodaceae</taxon>
        <taxon>Rhizopus</taxon>
    </lineage>
</organism>
<comment type="catalytic activity">
    <reaction evidence="1">
        <text>a long-chain fatty acyl-CoA + 2 NADPH + 2 H(+) = a long-chain primary fatty alcohol + 2 NADP(+) + CoA</text>
        <dbReference type="Rhea" id="RHEA:52716"/>
        <dbReference type="ChEBI" id="CHEBI:15378"/>
        <dbReference type="ChEBI" id="CHEBI:57287"/>
        <dbReference type="ChEBI" id="CHEBI:57783"/>
        <dbReference type="ChEBI" id="CHEBI:58349"/>
        <dbReference type="ChEBI" id="CHEBI:77396"/>
        <dbReference type="ChEBI" id="CHEBI:83139"/>
        <dbReference type="EC" id="1.2.1.84"/>
    </reaction>
</comment>
<dbReference type="InterPro" id="IPR036291">
    <property type="entry name" value="NAD(P)-bd_dom_sf"/>
</dbReference>
<dbReference type="AlphaFoldDB" id="A0A1X0RGW5"/>
<feature type="domain" description="Thioester reductase (TE)" evidence="2">
    <location>
        <begin position="17"/>
        <end position="128"/>
    </location>
</feature>
<dbReference type="Pfam" id="PF07993">
    <property type="entry name" value="NAD_binding_4"/>
    <property type="match status" value="1"/>
</dbReference>
<dbReference type="InterPro" id="IPR013120">
    <property type="entry name" value="FAR_NAD-bd"/>
</dbReference>
<dbReference type="PANTHER" id="PTHR11011:SF45">
    <property type="entry name" value="FATTY ACYL-COA REDUCTASE CG8306-RELATED"/>
    <property type="match status" value="1"/>
</dbReference>
<evidence type="ECO:0000313" key="3">
    <source>
        <dbReference type="EMBL" id="ORE11303.1"/>
    </source>
</evidence>
<accession>A0A1X0RGW5</accession>
<gene>
    <name evidence="3" type="ORF">BCV72DRAFT_115398</name>
</gene>
<dbReference type="GO" id="GO:0102965">
    <property type="term" value="F:alcohol-forming long-chain fatty acyl-CoA reductase activity"/>
    <property type="evidence" value="ECO:0007669"/>
    <property type="project" value="UniProtKB-EC"/>
</dbReference>
<evidence type="ECO:0000259" key="2">
    <source>
        <dbReference type="Pfam" id="PF07993"/>
    </source>
</evidence>
<sequence>MSREDWVDCYRNKTVLITGATGFVGKAILWHLLKTVGGVIDKVYVLIRPKRIPGGSPSQRLLDEIINTSAFKRLMDKKLLGREKLIPISYDLTLSQLGLSMEESMQMKDTNIVIHCAATSEYESSLEWNLEVYINTKCFVLSILKILLDKCVGNNKINGLPQCMLKYK</sequence>
<keyword evidence="1" id="KW-0521">NADP</keyword>
<dbReference type="EC" id="1.2.1.84" evidence="1"/>
<dbReference type="PANTHER" id="PTHR11011">
    <property type="entry name" value="MALE STERILITY PROTEIN 2-RELATED"/>
    <property type="match status" value="1"/>
</dbReference>
<name>A0A1X0RGW5_RHIZD</name>
<protein>
    <recommendedName>
        <fullName evidence="1">Fatty acyl-CoA reductase</fullName>
        <ecNumber evidence="1">1.2.1.84</ecNumber>
    </recommendedName>
</protein>
<evidence type="ECO:0000256" key="1">
    <source>
        <dbReference type="RuleBase" id="RU363097"/>
    </source>
</evidence>
<dbReference type="Gene3D" id="3.40.50.720">
    <property type="entry name" value="NAD(P)-binding Rossmann-like Domain"/>
    <property type="match status" value="1"/>
</dbReference>
<dbReference type="GO" id="GO:0005777">
    <property type="term" value="C:peroxisome"/>
    <property type="evidence" value="ECO:0007669"/>
    <property type="project" value="TreeGrafter"/>
</dbReference>